<dbReference type="InterPro" id="IPR022321">
    <property type="entry name" value="IGFBP_1-6_chordata"/>
</dbReference>
<dbReference type="GO" id="GO:0005615">
    <property type="term" value="C:extracellular space"/>
    <property type="evidence" value="ECO:0007669"/>
    <property type="project" value="TreeGrafter"/>
</dbReference>
<dbReference type="OrthoDB" id="8875634at2759"/>
<feature type="domain" description="IGFBP N-terminal" evidence="7">
    <location>
        <begin position="158"/>
        <end position="234"/>
    </location>
</feature>
<dbReference type="GO" id="GO:0031995">
    <property type="term" value="F:insulin-like growth factor II binding"/>
    <property type="evidence" value="ECO:0007669"/>
    <property type="project" value="TreeGrafter"/>
</dbReference>
<dbReference type="CDD" id="cd00191">
    <property type="entry name" value="TY"/>
    <property type="match status" value="1"/>
</dbReference>
<dbReference type="SMART" id="SM00121">
    <property type="entry name" value="IB"/>
    <property type="match status" value="1"/>
</dbReference>
<dbReference type="PRINTS" id="PR01976">
    <property type="entry name" value="IGFBPFAMILY"/>
</dbReference>
<dbReference type="Gene3D" id="4.10.40.20">
    <property type="match status" value="1"/>
</dbReference>
<evidence type="ECO:0000256" key="1">
    <source>
        <dbReference type="ARBA" id="ARBA00004613"/>
    </source>
</evidence>
<dbReference type="AlphaFoldDB" id="A0A9D3T7Z3"/>
<keyword evidence="9" id="KW-1185">Reference proteome</keyword>
<dbReference type="SUPFAM" id="SSF57610">
    <property type="entry name" value="Thyroglobulin type-1 domain"/>
    <property type="match status" value="1"/>
</dbReference>
<proteinExistence type="predicted"/>
<protein>
    <recommendedName>
        <fullName evidence="10">Insulin-like growth factor-binding protein 6</fullName>
    </recommendedName>
</protein>
<dbReference type="PROSITE" id="PS51323">
    <property type="entry name" value="IGFBP_N_2"/>
    <property type="match status" value="1"/>
</dbReference>
<feature type="disulfide bond" evidence="5">
    <location>
        <begin position="312"/>
        <end position="332"/>
    </location>
</feature>
<keyword evidence="3 5" id="KW-1015">Disulfide bond</keyword>
<dbReference type="GO" id="GO:0043567">
    <property type="term" value="P:regulation of insulin-like growth factor receptor signaling pathway"/>
    <property type="evidence" value="ECO:0007669"/>
    <property type="project" value="TreeGrafter"/>
</dbReference>
<dbReference type="SUPFAM" id="SSF57184">
    <property type="entry name" value="Growth factor receptor domain"/>
    <property type="match status" value="1"/>
</dbReference>
<dbReference type="PROSITE" id="PS00484">
    <property type="entry name" value="THYROGLOBULIN_1_1"/>
    <property type="match status" value="1"/>
</dbReference>
<dbReference type="SMART" id="SM00211">
    <property type="entry name" value="TY"/>
    <property type="match status" value="1"/>
</dbReference>
<evidence type="ECO:0000259" key="6">
    <source>
        <dbReference type="PROSITE" id="PS51162"/>
    </source>
</evidence>
<reference evidence="8" key="1">
    <citation type="submission" date="2021-01" db="EMBL/GenBank/DDBJ databases">
        <authorList>
            <person name="Zahm M."/>
            <person name="Roques C."/>
            <person name="Cabau C."/>
            <person name="Klopp C."/>
            <person name="Donnadieu C."/>
            <person name="Jouanno E."/>
            <person name="Lampietro C."/>
            <person name="Louis A."/>
            <person name="Herpin A."/>
            <person name="Echchiki A."/>
            <person name="Berthelot C."/>
            <person name="Parey E."/>
            <person name="Roest-Crollius H."/>
            <person name="Braasch I."/>
            <person name="Postlethwait J."/>
            <person name="Bobe J."/>
            <person name="Montfort J."/>
            <person name="Bouchez O."/>
            <person name="Begum T."/>
            <person name="Mejri S."/>
            <person name="Adams A."/>
            <person name="Chen W.-J."/>
            <person name="Guiguen Y."/>
        </authorList>
    </citation>
    <scope>NUCLEOTIDE SEQUENCE</scope>
    <source>
        <strain evidence="8">YG-15Mar2019-1</strain>
        <tissue evidence="8">Brain</tissue>
    </source>
</reference>
<evidence type="ECO:0000313" key="9">
    <source>
        <dbReference type="Proteomes" id="UP001046870"/>
    </source>
</evidence>
<evidence type="ECO:0000256" key="4">
    <source>
        <dbReference type="ARBA" id="ARBA00023183"/>
    </source>
</evidence>
<dbReference type="EMBL" id="JAFDVH010000005">
    <property type="protein sequence ID" value="KAG7477398.1"/>
    <property type="molecule type" value="Genomic_DNA"/>
</dbReference>
<dbReference type="PRINTS" id="PR01982">
    <property type="entry name" value="IGFBPFAMILY6"/>
</dbReference>
<gene>
    <name evidence="8" type="ORF">MATL_G00069210</name>
</gene>
<evidence type="ECO:0008006" key="10">
    <source>
        <dbReference type="Google" id="ProtNLM"/>
    </source>
</evidence>
<comment type="caution">
    <text evidence="8">The sequence shown here is derived from an EMBL/GenBank/DDBJ whole genome shotgun (WGS) entry which is preliminary data.</text>
</comment>
<organism evidence="8 9">
    <name type="scientific">Megalops atlanticus</name>
    <name type="common">Tarpon</name>
    <name type="synonym">Clupea gigantea</name>
    <dbReference type="NCBI Taxonomy" id="7932"/>
    <lineage>
        <taxon>Eukaryota</taxon>
        <taxon>Metazoa</taxon>
        <taxon>Chordata</taxon>
        <taxon>Craniata</taxon>
        <taxon>Vertebrata</taxon>
        <taxon>Euteleostomi</taxon>
        <taxon>Actinopterygii</taxon>
        <taxon>Neopterygii</taxon>
        <taxon>Teleostei</taxon>
        <taxon>Elopiformes</taxon>
        <taxon>Megalopidae</taxon>
        <taxon>Megalops</taxon>
    </lineage>
</organism>
<comment type="caution">
    <text evidence="5">Lacks conserved residue(s) required for the propagation of feature annotation.</text>
</comment>
<evidence type="ECO:0000256" key="2">
    <source>
        <dbReference type="ARBA" id="ARBA00022525"/>
    </source>
</evidence>
<dbReference type="InterPro" id="IPR022326">
    <property type="entry name" value="IGFBP-6"/>
</dbReference>
<sequence>MGMRDCGAIPALRAAINHRRRGLGWSGTKSREGFFPARVAPELVEGCPTRGMSLSSHNTSRIFKSRRTPRLSLSCLCYHHSTGAATSRRNSVLPTPRQGKEEEKKCHSLCLFARGRPKDLRTPLPNPLTKMHLLSAPPLLLLLLHSLSGSWALAVRPSSGHVPQKVCPSCADAPGAGRAPRERADEDSTAVLAAGEPCGVYTLSCARGLRCVPPPREGSPLQALLQGRGVCARGAPAGSTERPLPTALDPSYNSDLEKAPCRKLQNTILQGLELTVFQSSHDIYIPNCDTRGFYMKKQCRSSRRMQRGHCWCVSEDGTPLPSRTAEDGTMHCD</sequence>
<evidence type="ECO:0000256" key="3">
    <source>
        <dbReference type="ARBA" id="ARBA00023157"/>
    </source>
</evidence>
<dbReference type="InterPro" id="IPR000867">
    <property type="entry name" value="IGFBP-like"/>
</dbReference>
<dbReference type="GO" id="GO:0031994">
    <property type="term" value="F:insulin-like growth factor I binding"/>
    <property type="evidence" value="ECO:0007669"/>
    <property type="project" value="TreeGrafter"/>
</dbReference>
<name>A0A9D3T7Z3_MEGAT</name>
<evidence type="ECO:0000256" key="5">
    <source>
        <dbReference type="PROSITE-ProRule" id="PRU00500"/>
    </source>
</evidence>
<keyword evidence="2" id="KW-0964">Secreted</keyword>
<comment type="subcellular location">
    <subcellularLocation>
        <location evidence="1">Secreted</location>
    </subcellularLocation>
</comment>
<dbReference type="PANTHER" id="PTHR11551:SF27">
    <property type="entry name" value="INSULIN-LIKE GROWTH FACTOR BINDING PROTEIN 6A PRECURSOR-RELATED"/>
    <property type="match status" value="1"/>
</dbReference>
<dbReference type="InterPro" id="IPR036857">
    <property type="entry name" value="Thyroglobulin_1_sf"/>
</dbReference>
<accession>A0A9D3T7Z3</accession>
<keyword evidence="4" id="KW-0340">Growth factor binding</keyword>
<evidence type="ECO:0000313" key="8">
    <source>
        <dbReference type="EMBL" id="KAG7477398.1"/>
    </source>
</evidence>
<dbReference type="FunFam" id="4.10.40.20:FF:000005">
    <property type="entry name" value="Insulin-like growth factor-binding protein 6"/>
    <property type="match status" value="1"/>
</dbReference>
<dbReference type="Pfam" id="PF00086">
    <property type="entry name" value="Thyroglobulin_1"/>
    <property type="match status" value="1"/>
</dbReference>
<dbReference type="PANTHER" id="PTHR11551">
    <property type="entry name" value="INSULIN-LIKE GROWTH FACTOR BINDING PROTEIN"/>
    <property type="match status" value="1"/>
</dbReference>
<evidence type="ECO:0000259" key="7">
    <source>
        <dbReference type="PROSITE" id="PS51323"/>
    </source>
</evidence>
<dbReference type="GO" id="GO:0001968">
    <property type="term" value="F:fibronectin binding"/>
    <property type="evidence" value="ECO:0007669"/>
    <property type="project" value="TreeGrafter"/>
</dbReference>
<dbReference type="Proteomes" id="UP001046870">
    <property type="component" value="Chromosome 5"/>
</dbReference>
<dbReference type="InterPro" id="IPR000716">
    <property type="entry name" value="Thyroglobulin_1"/>
</dbReference>
<dbReference type="InterPro" id="IPR009030">
    <property type="entry name" value="Growth_fac_rcpt_cys_sf"/>
</dbReference>
<dbReference type="PROSITE" id="PS51162">
    <property type="entry name" value="THYROGLOBULIN_1_2"/>
    <property type="match status" value="1"/>
</dbReference>
<feature type="domain" description="Thyroglobulin type-1" evidence="6">
    <location>
        <begin position="258"/>
        <end position="332"/>
    </location>
</feature>
<dbReference type="Gene3D" id="4.10.800.10">
    <property type="entry name" value="Thyroglobulin type-1"/>
    <property type="match status" value="1"/>
</dbReference>